<dbReference type="EMBL" id="JABEMD010000014">
    <property type="protein sequence ID" value="NNH11323.1"/>
    <property type="molecule type" value="Genomic_DNA"/>
</dbReference>
<evidence type="ECO:0000313" key="1">
    <source>
        <dbReference type="EMBL" id="NNH11323.1"/>
    </source>
</evidence>
<proteinExistence type="predicted"/>
<organism evidence="1 3">
    <name type="scientific">Cupriavidus gilardii</name>
    <dbReference type="NCBI Taxonomy" id="82541"/>
    <lineage>
        <taxon>Bacteria</taxon>
        <taxon>Pseudomonadati</taxon>
        <taxon>Pseudomonadota</taxon>
        <taxon>Betaproteobacteria</taxon>
        <taxon>Burkholderiales</taxon>
        <taxon>Burkholderiaceae</taxon>
        <taxon>Cupriavidus</taxon>
    </lineage>
</organism>
<dbReference type="Pfam" id="PF14375">
    <property type="entry name" value="Cys_rich_CWC"/>
    <property type="match status" value="1"/>
</dbReference>
<keyword evidence="4" id="KW-1185">Reference proteome</keyword>
<accession>A0A849BBU8</accession>
<evidence type="ECO:0000313" key="2">
    <source>
        <dbReference type="EMBL" id="USE79955.1"/>
    </source>
</evidence>
<dbReference type="Proteomes" id="UP000542973">
    <property type="component" value="Unassembled WGS sequence"/>
</dbReference>
<reference evidence="1 3" key="1">
    <citation type="submission" date="2020-05" db="EMBL/GenBank/DDBJ databases">
        <title>MicrobeNet Type strains.</title>
        <authorList>
            <person name="Nicholson A.C."/>
        </authorList>
    </citation>
    <scope>NUCLEOTIDE SEQUENCE [LARGE SCALE GENOMIC DNA]</scope>
    <source>
        <strain evidence="1 3">ATCC 700815</strain>
    </source>
</reference>
<dbReference type="EMBL" id="CP098736">
    <property type="protein sequence ID" value="USE79955.1"/>
    <property type="molecule type" value="Genomic_DNA"/>
</dbReference>
<sequence>MSAEGAAKSPGANTGPAAVLTGQLRPIERCSACGARFVCGHAAGLPHCWCATMPLLPARLIVPGQHCLCPDCLRARQAQAGQ</sequence>
<gene>
    <name evidence="1" type="ORF">HLB16_10560</name>
    <name evidence="2" type="ORF">NDR89_25700</name>
</gene>
<evidence type="ECO:0000313" key="4">
    <source>
        <dbReference type="Proteomes" id="UP001056648"/>
    </source>
</evidence>
<dbReference type="RefSeq" id="WP_053820906.1">
    <property type="nucleotide sequence ID" value="NZ_BAAAEB010000035.1"/>
</dbReference>
<evidence type="ECO:0000313" key="3">
    <source>
        <dbReference type="Proteomes" id="UP000542973"/>
    </source>
</evidence>
<dbReference type="AlphaFoldDB" id="A0A849BBU8"/>
<name>A0A849BBU8_9BURK</name>
<reference evidence="2" key="2">
    <citation type="submission" date="2022-06" db="EMBL/GenBank/DDBJ databases">
        <title>Complete genome sequence and characterization of Cupriavidus gilardii QJ1 isolated from contaminating cells.</title>
        <authorList>
            <person name="Qi J."/>
        </authorList>
    </citation>
    <scope>NUCLEOTIDE SEQUENCE</scope>
    <source>
        <strain evidence="2">QJ1</strain>
    </source>
</reference>
<dbReference type="Proteomes" id="UP001056648">
    <property type="component" value="Chromosome 2"/>
</dbReference>
<protein>
    <submittedName>
        <fullName evidence="1">Cysteine-rich CWC family protein</fullName>
    </submittedName>
</protein>
<dbReference type="InterPro" id="IPR032720">
    <property type="entry name" value="Cys_rich_CWC"/>
</dbReference>